<dbReference type="Gene3D" id="1.20.120.660">
    <property type="entry name" value="IL-4 antagonist (De novo design) like domain"/>
    <property type="match status" value="1"/>
</dbReference>
<dbReference type="InterPro" id="IPR036236">
    <property type="entry name" value="Znf_C2H2_sf"/>
</dbReference>
<dbReference type="PROSITE" id="PS50157">
    <property type="entry name" value="ZINC_FINGER_C2H2_2"/>
    <property type="match status" value="2"/>
</dbReference>
<dbReference type="Pfam" id="PF00096">
    <property type="entry name" value="zf-C2H2"/>
    <property type="match status" value="2"/>
</dbReference>
<keyword evidence="1" id="KW-0862">Zinc</keyword>
<dbReference type="PROSITE" id="PS00028">
    <property type="entry name" value="ZINC_FINGER_C2H2_1"/>
    <property type="match status" value="2"/>
</dbReference>
<keyword evidence="1" id="KW-0863">Zinc-finger</keyword>
<keyword evidence="1" id="KW-0479">Metal-binding</keyword>
<gene>
    <name evidence="3" type="ORF">TDIB3V08_LOCUS7873</name>
</gene>
<dbReference type="SMART" id="SM00355">
    <property type="entry name" value="ZnF_C2H2"/>
    <property type="match status" value="2"/>
</dbReference>
<accession>A0A7R8VNA8</accession>
<proteinExistence type="predicted"/>
<dbReference type="EMBL" id="OA568585">
    <property type="protein sequence ID" value="CAD7201678.1"/>
    <property type="molecule type" value="Genomic_DNA"/>
</dbReference>
<evidence type="ECO:0000313" key="3">
    <source>
        <dbReference type="EMBL" id="CAD7201678.1"/>
    </source>
</evidence>
<feature type="domain" description="C2H2-type" evidence="2">
    <location>
        <begin position="67"/>
        <end position="94"/>
    </location>
</feature>
<protein>
    <recommendedName>
        <fullName evidence="2">C2H2-type domain-containing protein</fullName>
    </recommendedName>
</protein>
<dbReference type="SUPFAM" id="SSF57667">
    <property type="entry name" value="beta-beta-alpha zinc fingers"/>
    <property type="match status" value="1"/>
</dbReference>
<evidence type="ECO:0000256" key="1">
    <source>
        <dbReference type="PROSITE-ProRule" id="PRU00042"/>
    </source>
</evidence>
<evidence type="ECO:0000259" key="2">
    <source>
        <dbReference type="PROSITE" id="PS50157"/>
    </source>
</evidence>
<reference evidence="3" key="1">
    <citation type="submission" date="2020-11" db="EMBL/GenBank/DDBJ databases">
        <authorList>
            <person name="Tran Van P."/>
        </authorList>
    </citation>
    <scope>NUCLEOTIDE SEQUENCE</scope>
</reference>
<organism evidence="3">
    <name type="scientific">Timema douglasi</name>
    <name type="common">Walking stick</name>
    <dbReference type="NCBI Taxonomy" id="61478"/>
    <lineage>
        <taxon>Eukaryota</taxon>
        <taxon>Metazoa</taxon>
        <taxon>Ecdysozoa</taxon>
        <taxon>Arthropoda</taxon>
        <taxon>Hexapoda</taxon>
        <taxon>Insecta</taxon>
        <taxon>Pterygota</taxon>
        <taxon>Neoptera</taxon>
        <taxon>Polyneoptera</taxon>
        <taxon>Phasmatodea</taxon>
        <taxon>Timematodea</taxon>
        <taxon>Timematoidea</taxon>
        <taxon>Timematidae</taxon>
        <taxon>Timema</taxon>
    </lineage>
</organism>
<dbReference type="AlphaFoldDB" id="A0A7R8VNA8"/>
<dbReference type="InterPro" id="IPR013087">
    <property type="entry name" value="Znf_C2H2_type"/>
</dbReference>
<dbReference type="GO" id="GO:0008270">
    <property type="term" value="F:zinc ion binding"/>
    <property type="evidence" value="ECO:0007669"/>
    <property type="project" value="UniProtKB-KW"/>
</dbReference>
<feature type="domain" description="C2H2-type" evidence="2">
    <location>
        <begin position="93"/>
        <end position="119"/>
    </location>
</feature>
<sequence length="119" mass="13943">MKQGLKHMKQGLKHMKQGLKHMNQGLKHMKQGLKHMKQGLKHMKQGLKQSRVDDKACVDVYQEPQRYPCKVCGRTYRHAASMYHHMKTHTGETLCHLCNKVFSRKEHLTVHLANCHSLY</sequence>
<dbReference type="Gene3D" id="3.30.160.60">
    <property type="entry name" value="Classic Zinc Finger"/>
    <property type="match status" value="1"/>
</dbReference>
<name>A0A7R8VNA8_TIMDO</name>